<accession>A0ABD3UGL7</accession>
<dbReference type="EMBL" id="JBJQND010000016">
    <property type="protein sequence ID" value="KAL3847278.1"/>
    <property type="molecule type" value="Genomic_DNA"/>
</dbReference>
<evidence type="ECO:0000313" key="2">
    <source>
        <dbReference type="EMBL" id="KAL3847307.1"/>
    </source>
</evidence>
<name>A0ABD3UGL7_SINWO</name>
<dbReference type="Proteomes" id="UP001634394">
    <property type="component" value="Unassembled WGS sequence"/>
</dbReference>
<dbReference type="AlphaFoldDB" id="A0ABD3UGL7"/>
<keyword evidence="3" id="KW-1185">Reference proteome</keyword>
<reference evidence="1 3" key="1">
    <citation type="submission" date="2024-11" db="EMBL/GenBank/DDBJ databases">
        <title>Chromosome-level genome assembly of the freshwater bivalve Anodonta woodiana.</title>
        <authorList>
            <person name="Chen X."/>
        </authorList>
    </citation>
    <scope>NUCLEOTIDE SEQUENCE [LARGE SCALE GENOMIC DNA]</scope>
    <source>
        <strain evidence="1">MN2024</strain>
        <tissue evidence="1">Gills</tissue>
    </source>
</reference>
<proteinExistence type="predicted"/>
<protein>
    <submittedName>
        <fullName evidence="1">Uncharacterized protein</fullName>
    </submittedName>
</protein>
<sequence length="75" mass="9173">MASWKLAELPKFVKLLHQLVTSEQNERCRSVRYMGYYRIGERYLQQLVDSDYWVRMTEEHHCQQDKKKKISHQSN</sequence>
<gene>
    <name evidence="1" type="ORF">ACJMK2_018198</name>
    <name evidence="2" type="ORF">ACJMK2_018222</name>
</gene>
<organism evidence="1 3">
    <name type="scientific">Sinanodonta woodiana</name>
    <name type="common">Chinese pond mussel</name>
    <name type="synonym">Anodonta woodiana</name>
    <dbReference type="NCBI Taxonomy" id="1069815"/>
    <lineage>
        <taxon>Eukaryota</taxon>
        <taxon>Metazoa</taxon>
        <taxon>Spiralia</taxon>
        <taxon>Lophotrochozoa</taxon>
        <taxon>Mollusca</taxon>
        <taxon>Bivalvia</taxon>
        <taxon>Autobranchia</taxon>
        <taxon>Heteroconchia</taxon>
        <taxon>Palaeoheterodonta</taxon>
        <taxon>Unionida</taxon>
        <taxon>Unionoidea</taxon>
        <taxon>Unionidae</taxon>
        <taxon>Unioninae</taxon>
        <taxon>Sinanodonta</taxon>
    </lineage>
</organism>
<dbReference type="EMBL" id="JBJQND010000016">
    <property type="protein sequence ID" value="KAL3847307.1"/>
    <property type="molecule type" value="Genomic_DNA"/>
</dbReference>
<evidence type="ECO:0000313" key="1">
    <source>
        <dbReference type="EMBL" id="KAL3847278.1"/>
    </source>
</evidence>
<evidence type="ECO:0000313" key="3">
    <source>
        <dbReference type="Proteomes" id="UP001634394"/>
    </source>
</evidence>
<comment type="caution">
    <text evidence="1">The sequence shown here is derived from an EMBL/GenBank/DDBJ whole genome shotgun (WGS) entry which is preliminary data.</text>
</comment>